<dbReference type="Proteomes" id="UP000317835">
    <property type="component" value="Chromosome"/>
</dbReference>
<dbReference type="PROSITE" id="PS51257">
    <property type="entry name" value="PROKAR_LIPOPROTEIN"/>
    <property type="match status" value="1"/>
</dbReference>
<proteinExistence type="predicted"/>
<dbReference type="AlphaFoldDB" id="A0A518H679"/>
<reference evidence="2 3" key="1">
    <citation type="submission" date="2019-02" db="EMBL/GenBank/DDBJ databases">
        <title>Deep-cultivation of Planctomycetes and their phenomic and genomic characterization uncovers novel biology.</title>
        <authorList>
            <person name="Wiegand S."/>
            <person name="Jogler M."/>
            <person name="Boedeker C."/>
            <person name="Pinto D."/>
            <person name="Vollmers J."/>
            <person name="Rivas-Marin E."/>
            <person name="Kohn T."/>
            <person name="Peeters S.H."/>
            <person name="Heuer A."/>
            <person name="Rast P."/>
            <person name="Oberbeckmann S."/>
            <person name="Bunk B."/>
            <person name="Jeske O."/>
            <person name="Meyerdierks A."/>
            <person name="Storesund J.E."/>
            <person name="Kallscheuer N."/>
            <person name="Luecker S."/>
            <person name="Lage O.M."/>
            <person name="Pohl T."/>
            <person name="Merkel B.J."/>
            <person name="Hornburger P."/>
            <person name="Mueller R.-W."/>
            <person name="Bruemmer F."/>
            <person name="Labrenz M."/>
            <person name="Spormann A.M."/>
            <person name="Op den Camp H."/>
            <person name="Overmann J."/>
            <person name="Amann R."/>
            <person name="Jetten M.S.M."/>
            <person name="Mascher T."/>
            <person name="Medema M.H."/>
            <person name="Devos D.P."/>
            <person name="Kaster A.-K."/>
            <person name="Ovreas L."/>
            <person name="Rohde M."/>
            <person name="Galperin M.Y."/>
            <person name="Jogler C."/>
        </authorList>
    </citation>
    <scope>NUCLEOTIDE SEQUENCE [LARGE SCALE GENOMIC DNA]</scope>
    <source>
        <strain evidence="2 3">ElP</strain>
    </source>
</reference>
<feature type="transmembrane region" description="Helical" evidence="1">
    <location>
        <begin position="18"/>
        <end position="37"/>
    </location>
</feature>
<dbReference type="EMBL" id="CP036426">
    <property type="protein sequence ID" value="QDV36347.1"/>
    <property type="molecule type" value="Genomic_DNA"/>
</dbReference>
<accession>A0A518H679</accession>
<keyword evidence="3" id="KW-1185">Reference proteome</keyword>
<evidence type="ECO:0000313" key="3">
    <source>
        <dbReference type="Proteomes" id="UP000317835"/>
    </source>
</evidence>
<organism evidence="2 3">
    <name type="scientific">Tautonia plasticadhaerens</name>
    <dbReference type="NCBI Taxonomy" id="2527974"/>
    <lineage>
        <taxon>Bacteria</taxon>
        <taxon>Pseudomonadati</taxon>
        <taxon>Planctomycetota</taxon>
        <taxon>Planctomycetia</taxon>
        <taxon>Isosphaerales</taxon>
        <taxon>Isosphaeraceae</taxon>
        <taxon>Tautonia</taxon>
    </lineage>
</organism>
<protein>
    <submittedName>
        <fullName evidence="2">Uncharacterized protein</fullName>
    </submittedName>
</protein>
<evidence type="ECO:0000313" key="2">
    <source>
        <dbReference type="EMBL" id="QDV36347.1"/>
    </source>
</evidence>
<feature type="transmembrane region" description="Helical" evidence="1">
    <location>
        <begin position="57"/>
        <end position="90"/>
    </location>
</feature>
<evidence type="ECO:0000256" key="1">
    <source>
        <dbReference type="SAM" id="Phobius"/>
    </source>
</evidence>
<dbReference type="KEGG" id="tpla:ElP_42670"/>
<dbReference type="RefSeq" id="WP_145272542.1">
    <property type="nucleotide sequence ID" value="NZ_CP036426.1"/>
</dbReference>
<keyword evidence="1" id="KW-1133">Transmembrane helix</keyword>
<gene>
    <name evidence="2" type="ORF">ElP_42670</name>
</gene>
<name>A0A518H679_9BACT</name>
<sequence>MSNRHIGKLLVSTLGRSLLVALITLLVAACGLAVGYFRGMEEANPDAQMTTLGGETAGIASMIVVAFNLALGTAGGAIAGLVIGVVMAILWPRRAA</sequence>
<keyword evidence="1" id="KW-0812">Transmembrane</keyword>
<keyword evidence="1" id="KW-0472">Membrane</keyword>